<dbReference type="EMBL" id="JACHFD010000006">
    <property type="protein sequence ID" value="MBB5351350.1"/>
    <property type="molecule type" value="Genomic_DNA"/>
</dbReference>
<comment type="caution">
    <text evidence="2">The sequence shown here is derived from an EMBL/GenBank/DDBJ whole genome shotgun (WGS) entry which is preliminary data.</text>
</comment>
<proteinExistence type="predicted"/>
<protein>
    <submittedName>
        <fullName evidence="2">Uncharacterized protein</fullName>
    </submittedName>
</protein>
<name>A0A840VBN9_9BACT</name>
<organism evidence="2 3">
    <name type="scientific">Haloferula luteola</name>
    <dbReference type="NCBI Taxonomy" id="595692"/>
    <lineage>
        <taxon>Bacteria</taxon>
        <taxon>Pseudomonadati</taxon>
        <taxon>Verrucomicrobiota</taxon>
        <taxon>Verrucomicrobiia</taxon>
        <taxon>Verrucomicrobiales</taxon>
        <taxon>Verrucomicrobiaceae</taxon>
        <taxon>Haloferula</taxon>
    </lineage>
</organism>
<keyword evidence="3" id="KW-1185">Reference proteome</keyword>
<sequence>MKSTAIFNHVLTRTASEYAVNEAEYAAGALFPVFPAAVQAARFPVWLRDNLLTVPAVKPRAAGAPYERADLTLDEDTFATRDYGIELPLDDRQKAIYASALDADRGKVQRGTRILLLNKEQRCHDLATGGGVPSSSPGTKWDAAGGDPIGDIKAAREVIHDNCGLDPNVAIIPRDVFNILIELDQIRDKYKYTQGGNITAQILAAILQVDRVVVAGTVKNAAAEGQAISVAKVWGDSVVLAHVSATLDLESPSFGRTFAWSGYTGAKGGEIAVMSYRENNPPALIHQLKHDVDEKIAAAACGYHLSNVLG</sequence>
<dbReference type="Gene3D" id="3.90.1690.10">
    <property type="entry name" value="phage-related protein like domain"/>
    <property type="match status" value="1"/>
</dbReference>
<dbReference type="Proteomes" id="UP000557717">
    <property type="component" value="Unassembled WGS sequence"/>
</dbReference>
<evidence type="ECO:0000313" key="3">
    <source>
        <dbReference type="Proteomes" id="UP000557717"/>
    </source>
</evidence>
<gene>
    <name evidence="2" type="ORF">HNR46_001586</name>
</gene>
<accession>A0A840VBN9</accession>
<evidence type="ECO:0000256" key="1">
    <source>
        <dbReference type="SAM" id="MobiDB-lite"/>
    </source>
</evidence>
<evidence type="ECO:0000313" key="2">
    <source>
        <dbReference type="EMBL" id="MBB5351350.1"/>
    </source>
</evidence>
<dbReference type="AlphaFoldDB" id="A0A840VBN9"/>
<reference evidence="2 3" key="1">
    <citation type="submission" date="2020-08" db="EMBL/GenBank/DDBJ databases">
        <title>Genomic Encyclopedia of Type Strains, Phase IV (KMG-IV): sequencing the most valuable type-strain genomes for metagenomic binning, comparative biology and taxonomic classification.</title>
        <authorList>
            <person name="Goeker M."/>
        </authorList>
    </citation>
    <scope>NUCLEOTIDE SEQUENCE [LARGE SCALE GENOMIC DNA]</scope>
    <source>
        <strain evidence="2 3">YC6886</strain>
    </source>
</reference>
<dbReference type="InterPro" id="IPR053738">
    <property type="entry name" value="Lambda_capsid_assembly"/>
</dbReference>
<dbReference type="RefSeq" id="WP_184017442.1">
    <property type="nucleotide sequence ID" value="NZ_JACHFD010000006.1"/>
</dbReference>
<feature type="region of interest" description="Disordered" evidence="1">
    <location>
        <begin position="127"/>
        <end position="146"/>
    </location>
</feature>